<feature type="transmembrane region" description="Helical" evidence="4">
    <location>
        <begin position="34"/>
        <end position="55"/>
    </location>
</feature>
<feature type="transmembrane region" description="Helical" evidence="4">
    <location>
        <begin position="111"/>
        <end position="132"/>
    </location>
</feature>
<dbReference type="PANTHER" id="PTHR45138">
    <property type="entry name" value="REGULATORY COMPONENTS OF SENSORY TRANSDUCTION SYSTEM"/>
    <property type="match status" value="1"/>
</dbReference>
<dbReference type="PROSITE" id="PS50887">
    <property type="entry name" value="GGDEF"/>
    <property type="match status" value="1"/>
</dbReference>
<dbReference type="CDD" id="cd01949">
    <property type="entry name" value="GGDEF"/>
    <property type="match status" value="1"/>
</dbReference>
<keyword evidence="6" id="KW-0808">Transferase</keyword>
<keyword evidence="4" id="KW-1133">Transmembrane helix</keyword>
<dbReference type="SUPFAM" id="SSF55073">
    <property type="entry name" value="Nucleotide cyclase"/>
    <property type="match status" value="1"/>
</dbReference>
<dbReference type="PANTHER" id="PTHR45138:SF9">
    <property type="entry name" value="DIGUANYLATE CYCLASE DGCM-RELATED"/>
    <property type="match status" value="1"/>
</dbReference>
<evidence type="ECO:0000256" key="3">
    <source>
        <dbReference type="SAM" id="MobiDB-lite"/>
    </source>
</evidence>
<comment type="catalytic activity">
    <reaction evidence="2">
        <text>2 GTP = 3',3'-c-di-GMP + 2 diphosphate</text>
        <dbReference type="Rhea" id="RHEA:24898"/>
        <dbReference type="ChEBI" id="CHEBI:33019"/>
        <dbReference type="ChEBI" id="CHEBI:37565"/>
        <dbReference type="ChEBI" id="CHEBI:58805"/>
        <dbReference type="EC" id="2.7.7.65"/>
    </reaction>
</comment>
<keyword evidence="7" id="KW-1185">Reference proteome</keyword>
<dbReference type="RefSeq" id="WP_268081096.1">
    <property type="nucleotide sequence ID" value="NZ_CP106885.1"/>
</dbReference>
<name>A0ABY8GMC3_9BURK</name>
<evidence type="ECO:0000256" key="2">
    <source>
        <dbReference type="ARBA" id="ARBA00034247"/>
    </source>
</evidence>
<feature type="domain" description="GGDEF" evidence="5">
    <location>
        <begin position="251"/>
        <end position="406"/>
    </location>
</feature>
<gene>
    <name evidence="6" type="ORF">P8T11_15640</name>
</gene>
<feature type="region of interest" description="Disordered" evidence="3">
    <location>
        <begin position="335"/>
        <end position="358"/>
    </location>
</feature>
<keyword evidence="4" id="KW-0472">Membrane</keyword>
<proteinExistence type="predicted"/>
<sequence>MRYPHIPWLPLLFYPALPVAAAVALMLWREWPPALTLIVPFVPWVMALIGTAICLMYQRSQTLALMLCVLAATVLWPTLAREAPWALGPALAWWAVTYTINALWAERSNMLLDLALRLGLIAIGVAGIALIGKDGMVDVFGTLAVQGKLARLGVPIEALVALLGTGLTLTLLLLRYGRPQQAGQWLGFVCMAWALPRGAHHPIELALMSAAALTALCISLAHEGFHMAFRDELTGLPGRRALNERLQRMGRVYTLAMADVDHFKAFNDTHGHDVGDQVLRMVASQLRRVPGGGQAYRYGGEEFTLVFPGKTAAESMPHLEAVRRAIEAYQMRLRDKPARPKADQIGQRRRGARAGRNARPMRVTVSIGVAERGDALRAPEAVIKAADQALYKAKDGGRNQVCAHGARRRGSAA</sequence>
<feature type="transmembrane region" description="Helical" evidence="4">
    <location>
        <begin position="152"/>
        <end position="174"/>
    </location>
</feature>
<evidence type="ECO:0000313" key="6">
    <source>
        <dbReference type="EMBL" id="WFP05769.1"/>
    </source>
</evidence>
<dbReference type="InterPro" id="IPR000160">
    <property type="entry name" value="GGDEF_dom"/>
</dbReference>
<dbReference type="InterPro" id="IPR029787">
    <property type="entry name" value="Nucleotide_cyclase"/>
</dbReference>
<dbReference type="Gene3D" id="3.30.70.270">
    <property type="match status" value="1"/>
</dbReference>
<dbReference type="Proteomes" id="UP001214170">
    <property type="component" value="Chromosome"/>
</dbReference>
<feature type="transmembrane region" description="Helical" evidence="4">
    <location>
        <begin position="7"/>
        <end position="28"/>
    </location>
</feature>
<keyword evidence="4" id="KW-0812">Transmembrane</keyword>
<dbReference type="InterPro" id="IPR043128">
    <property type="entry name" value="Rev_trsase/Diguanyl_cyclase"/>
</dbReference>
<protein>
    <recommendedName>
        <fullName evidence="1">diguanylate cyclase</fullName>
        <ecNumber evidence="1">2.7.7.65</ecNumber>
    </recommendedName>
</protein>
<organism evidence="6 7">
    <name type="scientific">Achromobacter spanius</name>
    <dbReference type="NCBI Taxonomy" id="217203"/>
    <lineage>
        <taxon>Bacteria</taxon>
        <taxon>Pseudomonadati</taxon>
        <taxon>Pseudomonadota</taxon>
        <taxon>Betaproteobacteria</taxon>
        <taxon>Burkholderiales</taxon>
        <taxon>Alcaligenaceae</taxon>
        <taxon>Achromobacter</taxon>
    </lineage>
</organism>
<evidence type="ECO:0000259" key="5">
    <source>
        <dbReference type="PROSITE" id="PS50887"/>
    </source>
</evidence>
<dbReference type="EC" id="2.7.7.65" evidence="1"/>
<dbReference type="Pfam" id="PF00990">
    <property type="entry name" value="GGDEF"/>
    <property type="match status" value="2"/>
</dbReference>
<dbReference type="NCBIfam" id="TIGR00254">
    <property type="entry name" value="GGDEF"/>
    <property type="match status" value="1"/>
</dbReference>
<evidence type="ECO:0000256" key="4">
    <source>
        <dbReference type="SAM" id="Phobius"/>
    </source>
</evidence>
<feature type="transmembrane region" description="Helical" evidence="4">
    <location>
        <begin position="85"/>
        <end position="104"/>
    </location>
</feature>
<keyword evidence="6" id="KW-0548">Nucleotidyltransferase</keyword>
<accession>A0ABY8GMC3</accession>
<evidence type="ECO:0000256" key="1">
    <source>
        <dbReference type="ARBA" id="ARBA00012528"/>
    </source>
</evidence>
<feature type="transmembrane region" description="Helical" evidence="4">
    <location>
        <begin position="62"/>
        <end position="79"/>
    </location>
</feature>
<reference evidence="6 7" key="1">
    <citation type="submission" date="2023-03" db="EMBL/GenBank/DDBJ databases">
        <title>Achromobacter spanius LIG8.</title>
        <authorList>
            <person name="Shrestha S."/>
        </authorList>
    </citation>
    <scope>NUCLEOTIDE SEQUENCE [LARGE SCALE GENOMIC DNA]</scope>
    <source>
        <strain evidence="6 7">LIG8</strain>
    </source>
</reference>
<dbReference type="InterPro" id="IPR050469">
    <property type="entry name" value="Diguanylate_Cyclase"/>
</dbReference>
<dbReference type="EMBL" id="CP121261">
    <property type="protein sequence ID" value="WFP05769.1"/>
    <property type="molecule type" value="Genomic_DNA"/>
</dbReference>
<dbReference type="SMART" id="SM00267">
    <property type="entry name" value="GGDEF"/>
    <property type="match status" value="1"/>
</dbReference>
<feature type="region of interest" description="Disordered" evidence="3">
    <location>
        <begin position="394"/>
        <end position="413"/>
    </location>
</feature>
<dbReference type="GO" id="GO:0052621">
    <property type="term" value="F:diguanylate cyclase activity"/>
    <property type="evidence" value="ECO:0007669"/>
    <property type="project" value="UniProtKB-EC"/>
</dbReference>
<evidence type="ECO:0000313" key="7">
    <source>
        <dbReference type="Proteomes" id="UP001214170"/>
    </source>
</evidence>